<dbReference type="Gene3D" id="3.60.10.10">
    <property type="entry name" value="Endonuclease/exonuclease/phosphatase"/>
    <property type="match status" value="1"/>
</dbReference>
<evidence type="ECO:0000256" key="1">
    <source>
        <dbReference type="SAM" id="MobiDB-lite"/>
    </source>
</evidence>
<sequence length="729" mass="82688">MTECKYQRQQCQALLAQLKESQSLLKSQYLNGHKTVSGLNLKAQSNTDLTMSTVKPQTGILKTSSVLRSTSRDKFLDFNLNNINNSASPEKYETHSRSKSRSKVLPQGVSSITAESFSDPSYSTSQGGDYFDVSLTDTKEKCNLLEGSYKSSQMLNMQESLSKLTDAGGLGDPLASQKYPMSQSPQTWRQILNKHVTVPSQLSAQELRDLNNLQELNFSYSHPDDLTVETTAGSRTKPLHKRYKQNAGKTLSVCRDITNKPISVSINDMSSARSRQHTEKDENKYQQSKQSEDDAELKRQKVKFFHDQLEDDGNNRKLNSFIKDTTIKPKSLLNSTAYRSLCSSKQNSSGSNLETTAEDQRLLGYDWIAALLDNDSGLVNQSESFFNELKDFRRAYKSECSNQFYREGPHNLVEFEPEPVAEALTETKVHPYIVNERLFTQPFKSSLIDYGDTEEGKEASKETDKKCSPTEENPRFVRVSIPRSTLSTPYKVKPHRRRSFDGSDSCSLMDIAGKPLDLNIIQVYAPTTCSSEEDIEKFYEDLMLDTAKKQCKPQNPLIIMSDFNAKVGQEKVEDIVGNHGLGIKNEIGEKLIEWCQTNNIIIGNTWFQQPPRRKWTWKSPGGETKNQIDYIMISKRFRNALLAAKAYTSANCYSDHVPVAAKFKLKLKKTRNLPTNIKLDLAILKTNQSLREKYQISVQNKFEAFKEVEKIEEQWENFKSALTEAATQV</sequence>
<evidence type="ECO:0000259" key="2">
    <source>
        <dbReference type="Pfam" id="PF14529"/>
    </source>
</evidence>
<name>A0AAV4ED53_9GAST</name>
<feature type="compositionally biased region" description="Polar residues" evidence="1">
    <location>
        <begin position="264"/>
        <end position="273"/>
    </location>
</feature>
<feature type="region of interest" description="Disordered" evidence="1">
    <location>
        <begin position="86"/>
        <end position="107"/>
    </location>
</feature>
<feature type="region of interest" description="Disordered" evidence="1">
    <location>
        <begin position="264"/>
        <end position="297"/>
    </location>
</feature>
<dbReference type="EMBL" id="BMAT01010699">
    <property type="protein sequence ID" value="GFR58942.1"/>
    <property type="molecule type" value="Genomic_DNA"/>
</dbReference>
<dbReference type="CDD" id="cd09076">
    <property type="entry name" value="L1-EN"/>
    <property type="match status" value="1"/>
</dbReference>
<dbReference type="Pfam" id="PF15734">
    <property type="entry name" value="MIIP"/>
    <property type="match status" value="1"/>
</dbReference>
<dbReference type="GO" id="GO:0030336">
    <property type="term" value="P:negative regulation of cell migration"/>
    <property type="evidence" value="ECO:0007669"/>
    <property type="project" value="InterPro"/>
</dbReference>
<feature type="compositionally biased region" description="Basic and acidic residues" evidence="1">
    <location>
        <begin position="276"/>
        <end position="297"/>
    </location>
</feature>
<gene>
    <name evidence="3" type="ORF">ElyMa_005372900</name>
</gene>
<dbReference type="GO" id="GO:0003824">
    <property type="term" value="F:catalytic activity"/>
    <property type="evidence" value="ECO:0007669"/>
    <property type="project" value="InterPro"/>
</dbReference>
<reference evidence="3 4" key="1">
    <citation type="journal article" date="2021" name="Elife">
        <title>Chloroplast acquisition without the gene transfer in kleptoplastic sea slugs, Plakobranchus ocellatus.</title>
        <authorList>
            <person name="Maeda T."/>
            <person name="Takahashi S."/>
            <person name="Yoshida T."/>
            <person name="Shimamura S."/>
            <person name="Takaki Y."/>
            <person name="Nagai Y."/>
            <person name="Toyoda A."/>
            <person name="Suzuki Y."/>
            <person name="Arimoto A."/>
            <person name="Ishii H."/>
            <person name="Satoh N."/>
            <person name="Nishiyama T."/>
            <person name="Hasebe M."/>
            <person name="Maruyama T."/>
            <person name="Minagawa J."/>
            <person name="Obokata J."/>
            <person name="Shigenobu S."/>
        </authorList>
    </citation>
    <scope>NUCLEOTIDE SEQUENCE [LARGE SCALE GENOMIC DNA]</scope>
</reference>
<feature type="region of interest" description="Disordered" evidence="1">
    <location>
        <begin position="452"/>
        <end position="473"/>
    </location>
</feature>
<feature type="compositionally biased region" description="Basic and acidic residues" evidence="1">
    <location>
        <begin position="454"/>
        <end position="473"/>
    </location>
</feature>
<dbReference type="InterPro" id="IPR005135">
    <property type="entry name" value="Endo/exonuclease/phosphatase"/>
</dbReference>
<feature type="domain" description="Endonuclease/exonuclease/phosphatase" evidence="2">
    <location>
        <begin position="519"/>
        <end position="659"/>
    </location>
</feature>
<organism evidence="3 4">
    <name type="scientific">Elysia marginata</name>
    <dbReference type="NCBI Taxonomy" id="1093978"/>
    <lineage>
        <taxon>Eukaryota</taxon>
        <taxon>Metazoa</taxon>
        <taxon>Spiralia</taxon>
        <taxon>Lophotrochozoa</taxon>
        <taxon>Mollusca</taxon>
        <taxon>Gastropoda</taxon>
        <taxon>Heterobranchia</taxon>
        <taxon>Euthyneura</taxon>
        <taxon>Panpulmonata</taxon>
        <taxon>Sacoglossa</taxon>
        <taxon>Placobranchoidea</taxon>
        <taxon>Plakobranchidae</taxon>
        <taxon>Elysia</taxon>
    </lineage>
</organism>
<evidence type="ECO:0000313" key="4">
    <source>
        <dbReference type="Proteomes" id="UP000762676"/>
    </source>
</evidence>
<keyword evidence="4" id="KW-1185">Reference proteome</keyword>
<dbReference type="Pfam" id="PF14529">
    <property type="entry name" value="Exo_endo_phos_2"/>
    <property type="match status" value="1"/>
</dbReference>
<evidence type="ECO:0000313" key="3">
    <source>
        <dbReference type="EMBL" id="GFR58942.1"/>
    </source>
</evidence>
<dbReference type="SUPFAM" id="SSF56219">
    <property type="entry name" value="DNase I-like"/>
    <property type="match status" value="1"/>
</dbReference>
<dbReference type="GO" id="GO:0010972">
    <property type="term" value="P:negative regulation of G2/M transition of mitotic cell cycle"/>
    <property type="evidence" value="ECO:0007669"/>
    <property type="project" value="InterPro"/>
</dbReference>
<dbReference type="InterPro" id="IPR031466">
    <property type="entry name" value="MIIP"/>
</dbReference>
<dbReference type="PANTHER" id="PTHR34831">
    <property type="entry name" value="MIGRATION AND INVASION-INHIBITORY PROTEIN"/>
    <property type="match status" value="1"/>
</dbReference>
<comment type="caution">
    <text evidence="3">The sequence shown here is derived from an EMBL/GenBank/DDBJ whole genome shotgun (WGS) entry which is preliminary data.</text>
</comment>
<dbReference type="InterPro" id="IPR036691">
    <property type="entry name" value="Endo/exonu/phosph_ase_sf"/>
</dbReference>
<protein>
    <submittedName>
        <fullName evidence="3">Migration and invasion-inhibitory protein</fullName>
    </submittedName>
</protein>
<dbReference type="PANTHER" id="PTHR34831:SF1">
    <property type="entry name" value="MIGRATION AND INVASION-INHIBITORY PROTEIN"/>
    <property type="match status" value="1"/>
</dbReference>
<dbReference type="Proteomes" id="UP000762676">
    <property type="component" value="Unassembled WGS sequence"/>
</dbReference>
<accession>A0AAV4ED53</accession>
<dbReference type="AlphaFoldDB" id="A0AAV4ED53"/>
<proteinExistence type="predicted"/>